<dbReference type="Pfam" id="PF02553">
    <property type="entry name" value="CbiN"/>
    <property type="match status" value="1"/>
</dbReference>
<evidence type="ECO:0000256" key="2">
    <source>
        <dbReference type="ARBA" id="ARBA00022448"/>
    </source>
</evidence>
<dbReference type="NCBIfam" id="NF002780">
    <property type="entry name" value="PRK02898.1"/>
    <property type="match status" value="1"/>
</dbReference>
<gene>
    <name evidence="10" type="primary">cbiN</name>
    <name evidence="11" type="ordered locus">Mthe_0579</name>
</gene>
<evidence type="ECO:0000256" key="6">
    <source>
        <dbReference type="ARBA" id="ARBA00022989"/>
    </source>
</evidence>
<name>A0B6P6_METTP</name>
<dbReference type="EMBL" id="CP000477">
    <property type="protein sequence ID" value="ABK14370.1"/>
    <property type="molecule type" value="Genomic_DNA"/>
</dbReference>
<keyword evidence="8 10" id="KW-0472">Membrane</keyword>
<evidence type="ECO:0000313" key="12">
    <source>
        <dbReference type="Proteomes" id="UP000000674"/>
    </source>
</evidence>
<keyword evidence="3 10" id="KW-1003">Cell membrane</keyword>
<organism evidence="11 12">
    <name type="scientific">Methanothrix thermoacetophila (strain DSM 6194 / JCM 14653 / NBRC 101360 / PT)</name>
    <name type="common">Methanosaeta thermophila</name>
    <dbReference type="NCBI Taxonomy" id="349307"/>
    <lineage>
        <taxon>Archaea</taxon>
        <taxon>Methanobacteriati</taxon>
        <taxon>Methanobacteriota</taxon>
        <taxon>Stenosarchaea group</taxon>
        <taxon>Methanomicrobia</taxon>
        <taxon>Methanotrichales</taxon>
        <taxon>Methanotrichaceae</taxon>
        <taxon>Methanothrix</taxon>
    </lineage>
</organism>
<dbReference type="RefSeq" id="WP_011695767.1">
    <property type="nucleotide sequence ID" value="NC_008553.1"/>
</dbReference>
<keyword evidence="6 10" id="KW-1133">Transmembrane helix</keyword>
<feature type="transmembrane region" description="Helical" evidence="10">
    <location>
        <begin position="66"/>
        <end position="86"/>
    </location>
</feature>
<dbReference type="GeneID" id="4462560"/>
<comment type="subunit">
    <text evidence="10">Forms an energy-coupling factor (ECF) transporter complex composed of an ATP-binding protein (A component, CbiO), a transmembrane protein (T component, CbiQ) and 2 possible substrate-capture proteins (S components, CbiM and CbiN) of unknown stoichimetry.</text>
</comment>
<dbReference type="HAMAP" id="MF_00330">
    <property type="entry name" value="CbiN"/>
    <property type="match status" value="1"/>
</dbReference>
<keyword evidence="4 10" id="KW-0169">Cobalamin biosynthesis</keyword>
<dbReference type="GO" id="GO:0005886">
    <property type="term" value="C:plasma membrane"/>
    <property type="evidence" value="ECO:0007669"/>
    <property type="project" value="UniProtKB-SubCell"/>
</dbReference>
<accession>A0B6P6</accession>
<evidence type="ECO:0000256" key="7">
    <source>
        <dbReference type="ARBA" id="ARBA00023065"/>
    </source>
</evidence>
<evidence type="ECO:0000256" key="9">
    <source>
        <dbReference type="ARBA" id="ARBA00023285"/>
    </source>
</evidence>
<dbReference type="HOGENOM" id="CLU_136197_2_0_2"/>
<dbReference type="OrthoDB" id="187156at2157"/>
<dbReference type="UniPathway" id="UPA00148"/>
<evidence type="ECO:0000256" key="5">
    <source>
        <dbReference type="ARBA" id="ARBA00022692"/>
    </source>
</evidence>
<comment type="function">
    <text evidence="10">Part of the energy-coupling factor (ECF) transporter complex CbiMNOQ involved in cobalt import.</text>
</comment>
<keyword evidence="5 10" id="KW-0812">Transmembrane</keyword>
<dbReference type="PANTHER" id="PTHR38662:SF1">
    <property type="entry name" value="COBALT TRANSPORT PROTEIN CBIN"/>
    <property type="match status" value="1"/>
</dbReference>
<comment type="subcellular location">
    <subcellularLocation>
        <location evidence="10">Cell membrane</location>
        <topology evidence="10">Multi-pass membrane protein</topology>
    </subcellularLocation>
</comment>
<comment type="similarity">
    <text evidence="10">Belongs to the CbiN family.</text>
</comment>
<keyword evidence="2 10" id="KW-0813">Transport</keyword>
<keyword evidence="12" id="KW-1185">Reference proteome</keyword>
<dbReference type="GO" id="GO:0015087">
    <property type="term" value="F:cobalt ion transmembrane transporter activity"/>
    <property type="evidence" value="ECO:0007669"/>
    <property type="project" value="UniProtKB-UniRule"/>
</dbReference>
<dbReference type="Proteomes" id="UP000000674">
    <property type="component" value="Chromosome"/>
</dbReference>
<comment type="pathway">
    <text evidence="10">Cofactor biosynthesis; adenosylcobalamin biosynthesis.</text>
</comment>
<evidence type="ECO:0000313" key="11">
    <source>
        <dbReference type="EMBL" id="ABK14370.1"/>
    </source>
</evidence>
<reference evidence="11 12" key="1">
    <citation type="submission" date="2006-10" db="EMBL/GenBank/DDBJ databases">
        <title>Complete sequence of Methanosaeta thermophila PT.</title>
        <authorList>
            <consortium name="US DOE Joint Genome Institute"/>
            <person name="Copeland A."/>
            <person name="Lucas S."/>
            <person name="Lapidus A."/>
            <person name="Barry K."/>
            <person name="Detter J.C."/>
            <person name="Glavina del Rio T."/>
            <person name="Hammon N."/>
            <person name="Israni S."/>
            <person name="Pitluck S."/>
            <person name="Chain P."/>
            <person name="Malfatti S."/>
            <person name="Shin M."/>
            <person name="Vergez L."/>
            <person name="Schmutz J."/>
            <person name="Larimer F."/>
            <person name="Land M."/>
            <person name="Hauser L."/>
            <person name="Kyrpides N."/>
            <person name="Kim E."/>
            <person name="Smith K.S."/>
            <person name="Ingram-Smith C."/>
            <person name="Richardson P."/>
        </authorList>
    </citation>
    <scope>NUCLEOTIDE SEQUENCE [LARGE SCALE GENOMIC DNA]</scope>
    <source>
        <strain evidence="12">DSM 6194 / JCM 14653 / NBRC 101360 / PT</strain>
    </source>
</reference>
<dbReference type="GO" id="GO:0009236">
    <property type="term" value="P:cobalamin biosynthetic process"/>
    <property type="evidence" value="ECO:0007669"/>
    <property type="project" value="UniProtKB-UniRule"/>
</dbReference>
<keyword evidence="7 10" id="KW-0406">Ion transport</keyword>
<dbReference type="InterPro" id="IPR003705">
    <property type="entry name" value="CbiN"/>
</dbReference>
<proteinExistence type="inferred from homology"/>
<evidence type="ECO:0000256" key="3">
    <source>
        <dbReference type="ARBA" id="ARBA00022475"/>
    </source>
</evidence>
<dbReference type="PANTHER" id="PTHR38662">
    <property type="entry name" value="COBALT TRANSPORT PROTEIN CBIN"/>
    <property type="match status" value="1"/>
</dbReference>
<dbReference type="AlphaFoldDB" id="A0B6P6"/>
<keyword evidence="9 10" id="KW-0170">Cobalt</keyword>
<evidence type="ECO:0000256" key="8">
    <source>
        <dbReference type="ARBA" id="ARBA00023136"/>
    </source>
</evidence>
<evidence type="ECO:0000256" key="4">
    <source>
        <dbReference type="ARBA" id="ARBA00022573"/>
    </source>
</evidence>
<comment type="caution">
    <text evidence="10">Lacks conserved residue(s) required for the propagation of feature annotation.</text>
</comment>
<keyword evidence="1 10" id="KW-0171">Cobalt transport</keyword>
<sequence length="94" mass="10315">MKGEVIALASILVFFVAFLWTSQSGLHEWEGADAKAEGVIEEITGGSYTPWLQPLWEPPSSEIESLFFSLQAAIGGLIIGYFLGYYRRKAGEGN</sequence>
<dbReference type="STRING" id="349307.Mthe_0579"/>
<evidence type="ECO:0000256" key="1">
    <source>
        <dbReference type="ARBA" id="ARBA00022426"/>
    </source>
</evidence>
<protein>
    <recommendedName>
        <fullName evidence="10">Cobalt transport protein CbiN</fullName>
    </recommendedName>
    <alternativeName>
        <fullName evidence="10">Energy-coupling factor transporter probable substrate-capture protein CbiN</fullName>
        <shortName evidence="10">ECF transporter S component CbiN</shortName>
    </alternativeName>
</protein>
<evidence type="ECO:0000256" key="10">
    <source>
        <dbReference type="HAMAP-Rule" id="MF_00330"/>
    </source>
</evidence>
<dbReference type="KEGG" id="mtp:Mthe_0579"/>